<evidence type="ECO:0000256" key="1">
    <source>
        <dbReference type="SAM" id="Phobius"/>
    </source>
</evidence>
<keyword evidence="1" id="KW-0472">Membrane</keyword>
<feature type="transmembrane region" description="Helical" evidence="1">
    <location>
        <begin position="52"/>
        <end position="75"/>
    </location>
</feature>
<organism evidence="3">
    <name type="scientific">Rhizophora mucronata</name>
    <name type="common">Asiatic mangrove</name>
    <dbReference type="NCBI Taxonomy" id="61149"/>
    <lineage>
        <taxon>Eukaryota</taxon>
        <taxon>Viridiplantae</taxon>
        <taxon>Streptophyta</taxon>
        <taxon>Embryophyta</taxon>
        <taxon>Tracheophyta</taxon>
        <taxon>Spermatophyta</taxon>
        <taxon>Magnoliopsida</taxon>
        <taxon>eudicotyledons</taxon>
        <taxon>Gunneridae</taxon>
        <taxon>Pentapetalae</taxon>
        <taxon>rosids</taxon>
        <taxon>fabids</taxon>
        <taxon>Malpighiales</taxon>
        <taxon>Rhizophoraceae</taxon>
        <taxon>Rhizophora</taxon>
    </lineage>
</organism>
<dbReference type="PANTHER" id="PTHR46431">
    <property type="entry name" value="EXPRESSED PROTEIN"/>
    <property type="match status" value="1"/>
</dbReference>
<proteinExistence type="predicted"/>
<keyword evidence="1" id="KW-1133">Transmembrane helix</keyword>
<keyword evidence="1" id="KW-0812">Transmembrane</keyword>
<dbReference type="InterPro" id="IPR032816">
    <property type="entry name" value="VTT_dom"/>
</dbReference>
<protein>
    <submittedName>
        <fullName evidence="3">Uncharacterized protein MANES_S051500</fullName>
    </submittedName>
</protein>
<reference evidence="3" key="1">
    <citation type="submission" date="2018-02" db="EMBL/GenBank/DDBJ databases">
        <title>Rhizophora mucronata_Transcriptome.</title>
        <authorList>
            <person name="Meera S.P."/>
            <person name="Sreeshan A."/>
            <person name="Augustine A."/>
        </authorList>
    </citation>
    <scope>NUCLEOTIDE SEQUENCE</scope>
    <source>
        <tissue evidence="3">Leaf</tissue>
    </source>
</reference>
<feature type="transmembrane region" description="Helical" evidence="1">
    <location>
        <begin position="214"/>
        <end position="234"/>
    </location>
</feature>
<accession>A0A2P2KUW4</accession>
<dbReference type="EMBL" id="GGEC01029011">
    <property type="protein sequence ID" value="MBX09495.1"/>
    <property type="molecule type" value="Transcribed_RNA"/>
</dbReference>
<feature type="transmembrane region" description="Helical" evidence="1">
    <location>
        <begin position="129"/>
        <end position="157"/>
    </location>
</feature>
<dbReference type="Pfam" id="PF09335">
    <property type="entry name" value="VTT_dom"/>
    <property type="match status" value="1"/>
</dbReference>
<sequence>MPDSSVKEDYGSNSKQPARDDNEYVRLVIHTETRAAETSSSEHEMKGRTQSFIWWCKALLLCIVLTIVLLIFLKWGVPFLFEKVLLPIMEWEATAFGRPVLALVLIASLALFPVFLIPSGPSMWLAGMIFGYGIGFIIIMVGTTIGMLLPYWIGLLFRERIHQWLKRWPQKVAILRLAAEGSWLHQFRMVALFRVSPFPYTIFNYAIVVTSLRFWPYLCGSVAGMIPEAFIYIYRSAYLITFHGFNSSYC</sequence>
<evidence type="ECO:0000313" key="3">
    <source>
        <dbReference type="EMBL" id="MBX09495.1"/>
    </source>
</evidence>
<dbReference type="AlphaFoldDB" id="A0A2P2KUW4"/>
<feature type="transmembrane region" description="Helical" evidence="1">
    <location>
        <begin position="191"/>
        <end position="208"/>
    </location>
</feature>
<feature type="transmembrane region" description="Helical" evidence="1">
    <location>
        <begin position="96"/>
        <end position="117"/>
    </location>
</feature>
<feature type="domain" description="VTT" evidence="2">
    <location>
        <begin position="117"/>
        <end position="234"/>
    </location>
</feature>
<name>A0A2P2KUW4_RHIMU</name>
<evidence type="ECO:0000259" key="2">
    <source>
        <dbReference type="Pfam" id="PF09335"/>
    </source>
</evidence>
<dbReference type="PANTHER" id="PTHR46431:SF5">
    <property type="entry name" value="EXPRESSED PROTEIN"/>
    <property type="match status" value="1"/>
</dbReference>